<sequence>MSLSYITGLAEWFMELELWKTLGCLGAPKVQAHDFGFTWEGVVGLGARKEKLWAVCSNRLHRAPGLCNVIPKGKPVAAAMEKGREDLANLENEKKPRDSPSINMLQKERQSRGGKENDKGNNAPSRASFL</sequence>
<dbReference type="Proteomes" id="UP000327157">
    <property type="component" value="Chromosome 6"/>
</dbReference>
<gene>
    <name evidence="2" type="ORF">D8674_028873</name>
</gene>
<reference evidence="3" key="2">
    <citation type="submission" date="2019-10" db="EMBL/GenBank/DDBJ databases">
        <title>A de novo genome assembly of a pear dwarfing rootstock.</title>
        <authorList>
            <person name="Wang F."/>
            <person name="Wang J."/>
            <person name="Li S."/>
            <person name="Zhang Y."/>
            <person name="Fang M."/>
            <person name="Ma L."/>
            <person name="Zhao Y."/>
            <person name="Jiang S."/>
        </authorList>
    </citation>
    <scope>NUCLEOTIDE SEQUENCE [LARGE SCALE GENOMIC DNA]</scope>
</reference>
<keyword evidence="3" id="KW-1185">Reference proteome</keyword>
<dbReference type="AlphaFoldDB" id="A0A5N5HXJ2"/>
<feature type="compositionally biased region" description="Basic and acidic residues" evidence="1">
    <location>
        <begin position="84"/>
        <end position="98"/>
    </location>
</feature>
<evidence type="ECO:0000313" key="3">
    <source>
        <dbReference type="Proteomes" id="UP000327157"/>
    </source>
</evidence>
<evidence type="ECO:0000256" key="1">
    <source>
        <dbReference type="SAM" id="MobiDB-lite"/>
    </source>
</evidence>
<evidence type="ECO:0000313" key="2">
    <source>
        <dbReference type="EMBL" id="KAB2632626.1"/>
    </source>
</evidence>
<proteinExistence type="predicted"/>
<reference evidence="2 3" key="3">
    <citation type="submission" date="2019-11" db="EMBL/GenBank/DDBJ databases">
        <title>A de novo genome assembly of a pear dwarfing rootstock.</title>
        <authorList>
            <person name="Wang F."/>
            <person name="Wang J."/>
            <person name="Li S."/>
            <person name="Zhang Y."/>
            <person name="Fang M."/>
            <person name="Ma L."/>
            <person name="Zhao Y."/>
            <person name="Jiang S."/>
        </authorList>
    </citation>
    <scope>NUCLEOTIDE SEQUENCE [LARGE SCALE GENOMIC DNA]</scope>
    <source>
        <strain evidence="2">S2</strain>
        <tissue evidence="2">Leaf</tissue>
    </source>
</reference>
<accession>A0A5N5HXJ2</accession>
<feature type="compositionally biased region" description="Basic and acidic residues" evidence="1">
    <location>
        <begin position="106"/>
        <end position="119"/>
    </location>
</feature>
<dbReference type="EMBL" id="SMOL01000120">
    <property type="protein sequence ID" value="KAB2632626.1"/>
    <property type="molecule type" value="Genomic_DNA"/>
</dbReference>
<reference evidence="2 3" key="1">
    <citation type="submission" date="2019-09" db="EMBL/GenBank/DDBJ databases">
        <authorList>
            <person name="Ou C."/>
        </authorList>
    </citation>
    <scope>NUCLEOTIDE SEQUENCE [LARGE SCALE GENOMIC DNA]</scope>
    <source>
        <strain evidence="2">S2</strain>
        <tissue evidence="2">Leaf</tissue>
    </source>
</reference>
<comment type="caution">
    <text evidence="2">The sequence shown here is derived from an EMBL/GenBank/DDBJ whole genome shotgun (WGS) entry which is preliminary data.</text>
</comment>
<feature type="region of interest" description="Disordered" evidence="1">
    <location>
        <begin position="84"/>
        <end position="130"/>
    </location>
</feature>
<name>A0A5N5HXJ2_9ROSA</name>
<feature type="compositionally biased region" description="Polar residues" evidence="1">
    <location>
        <begin position="120"/>
        <end position="130"/>
    </location>
</feature>
<protein>
    <submittedName>
        <fullName evidence="2">Uncharacterized protein</fullName>
    </submittedName>
</protein>
<organism evidence="2 3">
    <name type="scientific">Pyrus ussuriensis x Pyrus communis</name>
    <dbReference type="NCBI Taxonomy" id="2448454"/>
    <lineage>
        <taxon>Eukaryota</taxon>
        <taxon>Viridiplantae</taxon>
        <taxon>Streptophyta</taxon>
        <taxon>Embryophyta</taxon>
        <taxon>Tracheophyta</taxon>
        <taxon>Spermatophyta</taxon>
        <taxon>Magnoliopsida</taxon>
        <taxon>eudicotyledons</taxon>
        <taxon>Gunneridae</taxon>
        <taxon>Pentapetalae</taxon>
        <taxon>rosids</taxon>
        <taxon>fabids</taxon>
        <taxon>Rosales</taxon>
        <taxon>Rosaceae</taxon>
        <taxon>Amygdaloideae</taxon>
        <taxon>Maleae</taxon>
        <taxon>Pyrus</taxon>
    </lineage>
</organism>